<evidence type="ECO:0000313" key="1">
    <source>
        <dbReference type="EMBL" id="VDL88430.1"/>
    </source>
</evidence>
<organism evidence="3">
    <name type="scientific">Schistocephalus solidus</name>
    <name type="common">Tapeworm</name>
    <dbReference type="NCBI Taxonomy" id="70667"/>
    <lineage>
        <taxon>Eukaryota</taxon>
        <taxon>Metazoa</taxon>
        <taxon>Spiralia</taxon>
        <taxon>Lophotrochozoa</taxon>
        <taxon>Platyhelminthes</taxon>
        <taxon>Cestoda</taxon>
        <taxon>Eucestoda</taxon>
        <taxon>Diphyllobothriidea</taxon>
        <taxon>Diphyllobothriidae</taxon>
        <taxon>Schistocephalus</taxon>
    </lineage>
</organism>
<dbReference type="Proteomes" id="UP000275846">
    <property type="component" value="Unassembled WGS sequence"/>
</dbReference>
<accession>A0A183SCU7</accession>
<gene>
    <name evidence="1" type="ORF">SSLN_LOCUS2045</name>
</gene>
<keyword evidence="2" id="KW-1185">Reference proteome</keyword>
<name>A0A183SCU7_SCHSO</name>
<dbReference type="OrthoDB" id="410404at2759"/>
<protein>
    <submittedName>
        <fullName evidence="1 3">Uncharacterized protein</fullName>
    </submittedName>
</protein>
<reference evidence="1 2" key="2">
    <citation type="submission" date="2018-11" db="EMBL/GenBank/DDBJ databases">
        <authorList>
            <consortium name="Pathogen Informatics"/>
        </authorList>
    </citation>
    <scope>NUCLEOTIDE SEQUENCE [LARGE SCALE GENOMIC DNA]</scope>
    <source>
        <strain evidence="1 2">NST_G2</strain>
    </source>
</reference>
<sequence>MHQPPLSAEYNDPRINFNGAQLKNVETFAYLGSTLSRNKCSSNQCQRCSTQKRENLRLSRKHDVAQHETQLKNVETFAYLGSTISRNTRIDLVAQRISKASQAFGRLQASVWNPKTPPCGIATYLGSTMSRNTRIDDEVAQRISQASQAFGRLQASVWNRHGIHLKASQAFNRLQASVWNRHGIHLNTKLKMYI</sequence>
<evidence type="ECO:0000313" key="2">
    <source>
        <dbReference type="Proteomes" id="UP000275846"/>
    </source>
</evidence>
<dbReference type="PANTHER" id="PTHR47027:SF26">
    <property type="entry name" value="REVERSE TRANSCRIPTASE DOMAIN-CONTAINING PROTEIN"/>
    <property type="match status" value="1"/>
</dbReference>
<dbReference type="WBParaSite" id="SSLN_0000211501-mRNA-1">
    <property type="protein sequence ID" value="SSLN_0000211501-mRNA-1"/>
    <property type="gene ID" value="SSLN_0000211501"/>
</dbReference>
<dbReference type="EMBL" id="UYSU01014268">
    <property type="protein sequence ID" value="VDL88430.1"/>
    <property type="molecule type" value="Genomic_DNA"/>
</dbReference>
<dbReference type="AlphaFoldDB" id="A0A183SCU7"/>
<evidence type="ECO:0000313" key="3">
    <source>
        <dbReference type="WBParaSite" id="SSLN_0000211501-mRNA-1"/>
    </source>
</evidence>
<proteinExistence type="predicted"/>
<reference evidence="3" key="1">
    <citation type="submission" date="2016-06" db="UniProtKB">
        <authorList>
            <consortium name="WormBaseParasite"/>
        </authorList>
    </citation>
    <scope>IDENTIFICATION</scope>
</reference>
<dbReference type="PANTHER" id="PTHR47027">
    <property type="entry name" value="REVERSE TRANSCRIPTASE DOMAIN-CONTAINING PROTEIN"/>
    <property type="match status" value="1"/>
</dbReference>